<keyword evidence="5" id="KW-0378">Hydrolase</keyword>
<evidence type="ECO:0000256" key="7">
    <source>
        <dbReference type="ARBA" id="ARBA00023049"/>
    </source>
</evidence>
<comment type="similarity">
    <text evidence="1">Belongs to the peptidase M10A family.</text>
</comment>
<evidence type="ECO:0000256" key="2">
    <source>
        <dbReference type="ARBA" id="ARBA00022670"/>
    </source>
</evidence>
<dbReference type="GO" id="GO:0004222">
    <property type="term" value="F:metalloendopeptidase activity"/>
    <property type="evidence" value="ECO:0007669"/>
    <property type="project" value="InterPro"/>
</dbReference>
<evidence type="ECO:0000256" key="6">
    <source>
        <dbReference type="ARBA" id="ARBA00022833"/>
    </source>
</evidence>
<evidence type="ECO:0000313" key="11">
    <source>
        <dbReference type="EMBL" id="KYN30689.1"/>
    </source>
</evidence>
<feature type="binding site" evidence="9">
    <location>
        <position position="123"/>
    </location>
    <ligand>
        <name>Ca(2+)</name>
        <dbReference type="ChEBI" id="CHEBI:29108"/>
        <label>3</label>
    </ligand>
</feature>
<dbReference type="GO" id="GO:0030574">
    <property type="term" value="P:collagen catabolic process"/>
    <property type="evidence" value="ECO:0007669"/>
    <property type="project" value="TreeGrafter"/>
</dbReference>
<name>A0A151JSX4_9HYME</name>
<dbReference type="SUPFAM" id="SSF50923">
    <property type="entry name" value="Hemopexin-like domain"/>
    <property type="match status" value="1"/>
</dbReference>
<evidence type="ECO:0000256" key="1">
    <source>
        <dbReference type="ARBA" id="ARBA00010370"/>
    </source>
</evidence>
<evidence type="ECO:0000313" key="12">
    <source>
        <dbReference type="Proteomes" id="UP000078541"/>
    </source>
</evidence>
<dbReference type="GO" id="GO:0008270">
    <property type="term" value="F:zinc ion binding"/>
    <property type="evidence" value="ECO:0007669"/>
    <property type="project" value="InterPro"/>
</dbReference>
<dbReference type="InterPro" id="IPR024079">
    <property type="entry name" value="MetalloPept_cat_dom_sf"/>
</dbReference>
<dbReference type="GO" id="GO:0030198">
    <property type="term" value="P:extracellular matrix organization"/>
    <property type="evidence" value="ECO:0007669"/>
    <property type="project" value="TreeGrafter"/>
</dbReference>
<organism evidence="11 12">
    <name type="scientific">Trachymyrmex septentrionalis</name>
    <dbReference type="NCBI Taxonomy" id="34720"/>
    <lineage>
        <taxon>Eukaryota</taxon>
        <taxon>Metazoa</taxon>
        <taxon>Ecdysozoa</taxon>
        <taxon>Arthropoda</taxon>
        <taxon>Hexapoda</taxon>
        <taxon>Insecta</taxon>
        <taxon>Pterygota</taxon>
        <taxon>Neoptera</taxon>
        <taxon>Endopterygota</taxon>
        <taxon>Hymenoptera</taxon>
        <taxon>Apocrita</taxon>
        <taxon>Aculeata</taxon>
        <taxon>Formicoidea</taxon>
        <taxon>Formicidae</taxon>
        <taxon>Myrmicinae</taxon>
        <taxon>Trachymyrmex</taxon>
    </lineage>
</organism>
<keyword evidence="3 9" id="KW-0479">Metal-binding</keyword>
<feature type="active site" evidence="8">
    <location>
        <position position="147"/>
    </location>
</feature>
<evidence type="ECO:0000256" key="9">
    <source>
        <dbReference type="PIRSR" id="PIRSR621190-2"/>
    </source>
</evidence>
<feature type="binding site" evidence="9">
    <location>
        <position position="120"/>
    </location>
    <ligand>
        <name>Ca(2+)</name>
        <dbReference type="ChEBI" id="CHEBI:29108"/>
        <label>3</label>
    </ligand>
</feature>
<feature type="domain" description="Peptidase M10 metallopeptidase" evidence="10">
    <location>
        <begin position="98"/>
        <end position="193"/>
    </location>
</feature>
<protein>
    <submittedName>
        <fullName evidence="11">Putative matrix metalloproteinase</fullName>
    </submittedName>
</protein>
<dbReference type="InterPro" id="IPR021190">
    <property type="entry name" value="Pept_M10A"/>
</dbReference>
<dbReference type="PRINTS" id="PR00138">
    <property type="entry name" value="MATRIXIN"/>
</dbReference>
<dbReference type="GO" id="GO:0006508">
    <property type="term" value="P:proteolysis"/>
    <property type="evidence" value="ECO:0007669"/>
    <property type="project" value="UniProtKB-KW"/>
</dbReference>
<dbReference type="GO" id="GO:0031012">
    <property type="term" value="C:extracellular matrix"/>
    <property type="evidence" value="ECO:0007669"/>
    <property type="project" value="InterPro"/>
</dbReference>
<dbReference type="STRING" id="34720.A0A151JSX4"/>
<evidence type="ECO:0000256" key="3">
    <source>
        <dbReference type="ARBA" id="ARBA00022723"/>
    </source>
</evidence>
<dbReference type="Pfam" id="PF00413">
    <property type="entry name" value="Peptidase_M10"/>
    <property type="match status" value="1"/>
</dbReference>
<gene>
    <name evidence="11" type="ORF">ALC56_15015</name>
</gene>
<feature type="binding site" evidence="9">
    <location>
        <position position="118"/>
    </location>
    <ligand>
        <name>Zn(2+)</name>
        <dbReference type="ChEBI" id="CHEBI:29105"/>
        <label>1</label>
    </ligand>
</feature>
<feature type="binding site" evidence="9">
    <location>
        <position position="112"/>
    </location>
    <ligand>
        <name>Ca(2+)</name>
        <dbReference type="ChEBI" id="CHEBI:29108"/>
        <label>2</label>
    </ligand>
</feature>
<accession>A0A151JSX4</accession>
<reference evidence="11 12" key="1">
    <citation type="submission" date="2016-03" db="EMBL/GenBank/DDBJ databases">
        <title>Trachymyrmex septentrionalis WGS genome.</title>
        <authorList>
            <person name="Nygaard S."/>
            <person name="Hu H."/>
            <person name="Boomsma J."/>
            <person name="Zhang G."/>
        </authorList>
    </citation>
    <scope>NUCLEOTIDE SEQUENCE [LARGE SCALE GENOMIC DNA]</scope>
    <source>
        <strain evidence="11">Tsep2-gDNA-1</strain>
        <tissue evidence="11">Whole body</tissue>
    </source>
</reference>
<feature type="binding site" evidence="9">
    <location>
        <position position="123"/>
    </location>
    <ligand>
        <name>Ca(2+)</name>
        <dbReference type="ChEBI" id="CHEBI:29108"/>
        <label>1</label>
    </ligand>
</feature>
<dbReference type="Gene3D" id="3.40.390.10">
    <property type="entry name" value="Collagenase (Catalytic Domain)"/>
    <property type="match status" value="1"/>
</dbReference>
<feature type="binding site" evidence="9">
    <location>
        <position position="156"/>
    </location>
    <ligand>
        <name>Zn(2+)</name>
        <dbReference type="ChEBI" id="CHEBI:29105"/>
        <label>2</label>
        <note>catalytic</note>
    </ligand>
</feature>
<sequence length="304" mass="35151">MDEEEEDLFHRATSINSVDVYRIWEQKCDECLDFLRETCLRNTLRQRFKHVGSGHVESQKRGVSWLEIETAFNNSVLTGVVLNSSYIEPRQFLDDAKDTVLDRIRYPSNVPNYTAEIHVDSAELWHIYLNEKPAVNKYYLLNTLTYEIGHALGLSHSSREDSIMFAFAGTSNNSNKIVKLNLEVILAIQQLYGIKNYAIFNNNDVAQIDECSMSVRLYQSLRAVFPGIPSAPTLAFRYMDGNIYFAKKQQFYKFNEFTRSVTEADKFNINVLNVECSRDELLRQMQNILGRLIRSSDTYSQNTT</sequence>
<evidence type="ECO:0000256" key="5">
    <source>
        <dbReference type="ARBA" id="ARBA00022801"/>
    </source>
</evidence>
<feature type="binding site" evidence="9">
    <location>
        <position position="164"/>
    </location>
    <ligand>
        <name>Zn(2+)</name>
        <dbReference type="ChEBI" id="CHEBI:29105"/>
        <label>2</label>
        <note>catalytic</note>
    </ligand>
</feature>
<dbReference type="PANTHER" id="PTHR10201:SF291">
    <property type="entry name" value="MATRIX METALLOPROTEINASE 1, ISOFORM C-RELATED"/>
    <property type="match status" value="1"/>
</dbReference>
<dbReference type="PANTHER" id="PTHR10201">
    <property type="entry name" value="MATRIX METALLOPROTEINASE"/>
    <property type="match status" value="1"/>
</dbReference>
<dbReference type="SUPFAM" id="SSF55486">
    <property type="entry name" value="Metalloproteases ('zincins'), catalytic domain"/>
    <property type="match status" value="1"/>
</dbReference>
<comment type="cofactor">
    <cofactor evidence="9">
        <name>Zn(2+)</name>
        <dbReference type="ChEBI" id="CHEBI:29105"/>
    </cofactor>
    <text evidence="9">Binds 2 Zn(2+) ions per subunit.</text>
</comment>
<dbReference type="Proteomes" id="UP000078541">
    <property type="component" value="Unassembled WGS sequence"/>
</dbReference>
<evidence type="ECO:0000256" key="8">
    <source>
        <dbReference type="PIRSR" id="PIRSR621190-1"/>
    </source>
</evidence>
<dbReference type="InterPro" id="IPR036375">
    <property type="entry name" value="Hemopexin-like_dom_sf"/>
</dbReference>
<dbReference type="InterPro" id="IPR001818">
    <property type="entry name" value="Pept_M10_metallopeptidase"/>
</dbReference>
<evidence type="ECO:0000259" key="10">
    <source>
        <dbReference type="Pfam" id="PF00413"/>
    </source>
</evidence>
<keyword evidence="2" id="KW-0645">Protease</keyword>
<keyword evidence="7" id="KW-0482">Metalloprotease</keyword>
<dbReference type="EMBL" id="KQ982007">
    <property type="protein sequence ID" value="KYN30689.1"/>
    <property type="molecule type" value="Genomic_DNA"/>
</dbReference>
<feature type="binding site" evidence="9">
    <location>
        <position position="150"/>
    </location>
    <ligand>
        <name>Zn(2+)</name>
        <dbReference type="ChEBI" id="CHEBI:29105"/>
        <label>2</label>
        <note>catalytic</note>
    </ligand>
</feature>
<comment type="cofactor">
    <cofactor evidence="9">
        <name>Ca(2+)</name>
        <dbReference type="ChEBI" id="CHEBI:29108"/>
    </cofactor>
    <text evidence="9">Can bind about 5 Ca(2+) ions per subunit.</text>
</comment>
<keyword evidence="6 9" id="KW-0862">Zinc</keyword>
<keyword evidence="4" id="KW-0732">Signal</keyword>
<keyword evidence="9" id="KW-0106">Calcium</keyword>
<dbReference type="AlphaFoldDB" id="A0A151JSX4"/>
<keyword evidence="12" id="KW-1185">Reference proteome</keyword>
<evidence type="ECO:0000256" key="4">
    <source>
        <dbReference type="ARBA" id="ARBA00022729"/>
    </source>
</evidence>
<proteinExistence type="inferred from homology"/>